<organism evidence="9 10">
    <name type="scientific">Hermanssonia centrifuga</name>
    <dbReference type="NCBI Taxonomy" id="98765"/>
    <lineage>
        <taxon>Eukaryota</taxon>
        <taxon>Fungi</taxon>
        <taxon>Dikarya</taxon>
        <taxon>Basidiomycota</taxon>
        <taxon>Agaricomycotina</taxon>
        <taxon>Agaricomycetes</taxon>
        <taxon>Polyporales</taxon>
        <taxon>Meruliaceae</taxon>
        <taxon>Hermanssonia</taxon>
    </lineage>
</organism>
<sequence>MEKGASAHQITTKLAHMEEPPWKKIKLSLERPYKDDNGEAIPTLLDIEADGQQIFEPPEDPTSKVGENLRRIFIERGHDFFDKQHRGAELDEGEEEPQKEATDRVQPMTPEQLFKMRVEVLPQLHIAHGELSQARDLLALLLSTPTPTSILGLSQPTQPSPISNEPPILKATVVNKPPPIQSVHAFNTELVVGGKDRGLRKAAELFKSAAESVEQSRARGEQYWVDALKIRRGNWGLIPAPLPPGSAIGRGADKTCKDFLVSFSLEESPIAFRRRAIGRVPTFDTTASVLEYPLRQQTRLQVSINITNPDGNQHTFKNHLRLQDKSFLEGSLRAAQAEVVEQEIFFALIKEGSSLPTASARVSERLVAIEVAQATEVRFELVSTTPAQKLLSNLLIVTAKIDSDVEDVPPETSDSICDLIFSALHLLLLRAHAHVRTQRLGAPGVIRPGPAPVVEPPPILQPIVDLLQYRAFCARIHAEIGKMDSGLREAGIPTKLRLNPVGENGEQLVSMLTVVASPQRIGGEAILRIANR</sequence>
<reference evidence="9 10" key="1">
    <citation type="submission" date="2019-02" db="EMBL/GenBank/DDBJ databases">
        <title>Genome sequencing of the rare red list fungi Phlebia centrifuga.</title>
        <authorList>
            <person name="Buettner E."/>
            <person name="Kellner H."/>
        </authorList>
    </citation>
    <scope>NUCLEOTIDE SEQUENCE [LARGE SCALE GENOMIC DNA]</scope>
    <source>
        <strain evidence="9 10">DSM 108282</strain>
    </source>
</reference>
<evidence type="ECO:0000256" key="5">
    <source>
        <dbReference type="ARBA" id="ARBA00023163"/>
    </source>
</evidence>
<evidence type="ECO:0000256" key="6">
    <source>
        <dbReference type="ARBA" id="ARBA00023242"/>
    </source>
</evidence>
<comment type="caution">
    <text evidence="9">The sequence shown here is derived from an EMBL/GenBank/DDBJ whole genome shotgun (WGS) entry which is preliminary data.</text>
</comment>
<keyword evidence="5 8" id="KW-0804">Transcription</keyword>
<dbReference type="PANTHER" id="PTHR13114">
    <property type="entry name" value="MEDIATOR OF RNA POLYMERASE II TRANSCRIPTION SUBUNIT 17"/>
    <property type="match status" value="1"/>
</dbReference>
<dbReference type="Proteomes" id="UP000309038">
    <property type="component" value="Unassembled WGS sequence"/>
</dbReference>
<evidence type="ECO:0000256" key="4">
    <source>
        <dbReference type="ARBA" id="ARBA00023015"/>
    </source>
</evidence>
<keyword evidence="10" id="KW-1185">Reference proteome</keyword>
<evidence type="ECO:0000256" key="8">
    <source>
        <dbReference type="RuleBase" id="RU364140"/>
    </source>
</evidence>
<gene>
    <name evidence="8" type="primary">MED17</name>
    <name evidence="9" type="ORF">EW026_g4034</name>
</gene>
<comment type="function">
    <text evidence="8">Component of the Mediator complex, a coactivator involved in the regulated transcription of nearly all RNA polymerase II-dependent genes. Mediator functions as a bridge to convey information from gene-specific regulatory proteins to the basal RNA polymerase II transcription machinery. Mediator is recruited to promoters by direct interactions with regulatory proteins and serves as a scaffold for the assembly of a functional preinitiation complex with RNA polymerase II and the general transcription factors.</text>
</comment>
<dbReference type="Pfam" id="PF10156">
    <property type="entry name" value="Med17"/>
    <property type="match status" value="1"/>
</dbReference>
<keyword evidence="8" id="KW-0010">Activator</keyword>
<evidence type="ECO:0000256" key="2">
    <source>
        <dbReference type="ARBA" id="ARBA00005635"/>
    </source>
</evidence>
<name>A0A4S4KIU4_9APHY</name>
<dbReference type="GO" id="GO:0070847">
    <property type="term" value="C:core mediator complex"/>
    <property type="evidence" value="ECO:0007669"/>
    <property type="project" value="TreeGrafter"/>
</dbReference>
<comment type="subunit">
    <text evidence="8">Component of the Mediator complex.</text>
</comment>
<proteinExistence type="inferred from homology"/>
<dbReference type="AlphaFoldDB" id="A0A4S4KIU4"/>
<keyword evidence="4 8" id="KW-0805">Transcription regulation</keyword>
<keyword evidence="6 8" id="KW-0539">Nucleus</keyword>
<dbReference type="GO" id="GO:0006357">
    <property type="term" value="P:regulation of transcription by RNA polymerase II"/>
    <property type="evidence" value="ECO:0007669"/>
    <property type="project" value="InterPro"/>
</dbReference>
<evidence type="ECO:0000313" key="9">
    <source>
        <dbReference type="EMBL" id="THG98093.1"/>
    </source>
</evidence>
<evidence type="ECO:0000256" key="1">
    <source>
        <dbReference type="ARBA" id="ARBA00004123"/>
    </source>
</evidence>
<evidence type="ECO:0000313" key="10">
    <source>
        <dbReference type="Proteomes" id="UP000309038"/>
    </source>
</evidence>
<dbReference type="PANTHER" id="PTHR13114:SF7">
    <property type="entry name" value="MEDIATOR OF RNA POLYMERASE II TRANSCRIPTION SUBUNIT 17"/>
    <property type="match status" value="1"/>
</dbReference>
<dbReference type="EMBL" id="SGPJ01000135">
    <property type="protein sequence ID" value="THG98093.1"/>
    <property type="molecule type" value="Genomic_DNA"/>
</dbReference>
<dbReference type="InterPro" id="IPR019313">
    <property type="entry name" value="Mediator_Med17"/>
</dbReference>
<dbReference type="GO" id="GO:0016592">
    <property type="term" value="C:mediator complex"/>
    <property type="evidence" value="ECO:0007669"/>
    <property type="project" value="InterPro"/>
</dbReference>
<protein>
    <recommendedName>
        <fullName evidence="3 8">Mediator of RNA polymerase II transcription subunit 17</fullName>
    </recommendedName>
    <alternativeName>
        <fullName evidence="7 8">Mediator complex subunit 17</fullName>
    </alternativeName>
</protein>
<dbReference type="GO" id="GO:0003712">
    <property type="term" value="F:transcription coregulator activity"/>
    <property type="evidence" value="ECO:0007669"/>
    <property type="project" value="InterPro"/>
</dbReference>
<comment type="similarity">
    <text evidence="2 8">Belongs to the Mediator complex subunit 17 family.</text>
</comment>
<evidence type="ECO:0000256" key="3">
    <source>
        <dbReference type="ARBA" id="ARBA00019610"/>
    </source>
</evidence>
<comment type="subcellular location">
    <subcellularLocation>
        <location evidence="1 8">Nucleus</location>
    </subcellularLocation>
</comment>
<accession>A0A4S4KIU4</accession>
<evidence type="ECO:0000256" key="7">
    <source>
        <dbReference type="ARBA" id="ARBA00032014"/>
    </source>
</evidence>